<feature type="region of interest" description="Disordered" evidence="2">
    <location>
        <begin position="57"/>
        <end position="79"/>
    </location>
</feature>
<dbReference type="GO" id="GO:0008270">
    <property type="term" value="F:zinc ion binding"/>
    <property type="evidence" value="ECO:0007669"/>
    <property type="project" value="UniProtKB-KW"/>
</dbReference>
<dbReference type="GO" id="GO:0000981">
    <property type="term" value="F:DNA-binding transcription factor activity, RNA polymerase II-specific"/>
    <property type="evidence" value="ECO:0007669"/>
    <property type="project" value="TreeGrafter"/>
</dbReference>
<dbReference type="PROSITE" id="PS00028">
    <property type="entry name" value="ZINC_FINGER_C2H2_1"/>
    <property type="match status" value="1"/>
</dbReference>
<organism evidence="4 5">
    <name type="scientific">Mucor saturninus</name>
    <dbReference type="NCBI Taxonomy" id="64648"/>
    <lineage>
        <taxon>Eukaryota</taxon>
        <taxon>Fungi</taxon>
        <taxon>Fungi incertae sedis</taxon>
        <taxon>Mucoromycota</taxon>
        <taxon>Mucoromycotina</taxon>
        <taxon>Mucoromycetes</taxon>
        <taxon>Mucorales</taxon>
        <taxon>Mucorineae</taxon>
        <taxon>Mucoraceae</taxon>
        <taxon>Mucor</taxon>
    </lineage>
</organism>
<evidence type="ECO:0000256" key="2">
    <source>
        <dbReference type="SAM" id="MobiDB-lite"/>
    </source>
</evidence>
<dbReference type="SMART" id="SM00355">
    <property type="entry name" value="ZnF_C2H2"/>
    <property type="match status" value="2"/>
</dbReference>
<feature type="domain" description="C2H2-type" evidence="3">
    <location>
        <begin position="116"/>
        <end position="143"/>
    </location>
</feature>
<keyword evidence="1" id="KW-0863">Zinc-finger</keyword>
<keyword evidence="1" id="KW-0862">Zinc</keyword>
<dbReference type="PANTHER" id="PTHR46105">
    <property type="entry name" value="AGAP004733-PA"/>
    <property type="match status" value="1"/>
</dbReference>
<gene>
    <name evidence="4" type="ORF">INT47_008970</name>
</gene>
<dbReference type="OrthoDB" id="8922241at2759"/>
<evidence type="ECO:0000256" key="1">
    <source>
        <dbReference type="PROSITE-ProRule" id="PRU00042"/>
    </source>
</evidence>
<proteinExistence type="predicted"/>
<dbReference type="InterPro" id="IPR036236">
    <property type="entry name" value="Znf_C2H2_sf"/>
</dbReference>
<dbReference type="PANTHER" id="PTHR46105:SF28">
    <property type="entry name" value="ZINC FINGER PROTEIN 37-LIKE"/>
    <property type="match status" value="1"/>
</dbReference>
<accession>A0A8H7R2A4</accession>
<comment type="caution">
    <text evidence="4">The sequence shown here is derived from an EMBL/GenBank/DDBJ whole genome shotgun (WGS) entry which is preliminary data.</text>
</comment>
<name>A0A8H7R2A4_9FUNG</name>
<reference evidence="4" key="1">
    <citation type="submission" date="2020-12" db="EMBL/GenBank/DDBJ databases">
        <title>Metabolic potential, ecology and presence of endohyphal bacteria is reflected in genomic diversity of Mucoromycotina.</title>
        <authorList>
            <person name="Muszewska A."/>
            <person name="Okrasinska A."/>
            <person name="Steczkiewicz K."/>
            <person name="Drgas O."/>
            <person name="Orlowska M."/>
            <person name="Perlinska-Lenart U."/>
            <person name="Aleksandrzak-Piekarczyk T."/>
            <person name="Szatraj K."/>
            <person name="Zielenkiewicz U."/>
            <person name="Pilsyk S."/>
            <person name="Malc E."/>
            <person name="Mieczkowski P."/>
            <person name="Kruszewska J.S."/>
            <person name="Biernat P."/>
            <person name="Pawlowska J."/>
        </authorList>
    </citation>
    <scope>NUCLEOTIDE SEQUENCE</scope>
    <source>
        <strain evidence="4">WA0000017839</strain>
    </source>
</reference>
<dbReference type="PROSITE" id="PS50157">
    <property type="entry name" value="ZINC_FINGER_C2H2_2"/>
    <property type="match status" value="2"/>
</dbReference>
<dbReference type="Pfam" id="PF00096">
    <property type="entry name" value="zf-C2H2"/>
    <property type="match status" value="1"/>
</dbReference>
<dbReference type="EMBL" id="JAEPRD010000056">
    <property type="protein sequence ID" value="KAG2202938.1"/>
    <property type="molecule type" value="Genomic_DNA"/>
</dbReference>
<feature type="domain" description="C2H2-type" evidence="3">
    <location>
        <begin position="88"/>
        <end position="115"/>
    </location>
</feature>
<dbReference type="InterPro" id="IPR050457">
    <property type="entry name" value="ZnFinger_BTB_dom_contain"/>
</dbReference>
<sequence>MDYQDLDNTYFVSINTMGENNDTFQEFLPYSYKAHLGGLTGSNDSPFLNLADFDFSPSQSHTPSLSPQTTSLDPPPAEMVRKPTKCKTFCTKCNKNLNRSQDLKRHKLVHTGIRNFKCEPCGGSFSRKDALKRHQRTCTSCSSSS</sequence>
<feature type="compositionally biased region" description="Polar residues" evidence="2">
    <location>
        <begin position="57"/>
        <end position="72"/>
    </location>
</feature>
<evidence type="ECO:0000259" key="3">
    <source>
        <dbReference type="PROSITE" id="PS50157"/>
    </source>
</evidence>
<dbReference type="Gene3D" id="3.30.160.60">
    <property type="entry name" value="Classic Zinc Finger"/>
    <property type="match status" value="2"/>
</dbReference>
<keyword evidence="1" id="KW-0479">Metal-binding</keyword>
<dbReference type="Proteomes" id="UP000603453">
    <property type="component" value="Unassembled WGS sequence"/>
</dbReference>
<dbReference type="SUPFAM" id="SSF57667">
    <property type="entry name" value="beta-beta-alpha zinc fingers"/>
    <property type="match status" value="1"/>
</dbReference>
<evidence type="ECO:0000313" key="5">
    <source>
        <dbReference type="Proteomes" id="UP000603453"/>
    </source>
</evidence>
<dbReference type="AlphaFoldDB" id="A0A8H7R2A4"/>
<dbReference type="GO" id="GO:0000978">
    <property type="term" value="F:RNA polymerase II cis-regulatory region sequence-specific DNA binding"/>
    <property type="evidence" value="ECO:0007669"/>
    <property type="project" value="TreeGrafter"/>
</dbReference>
<dbReference type="FunFam" id="3.30.160.60:FF:000264">
    <property type="entry name" value="Zinc finger protein 236"/>
    <property type="match status" value="1"/>
</dbReference>
<keyword evidence="5" id="KW-1185">Reference proteome</keyword>
<dbReference type="InterPro" id="IPR013087">
    <property type="entry name" value="Znf_C2H2_type"/>
</dbReference>
<protein>
    <recommendedName>
        <fullName evidence="3">C2H2-type domain-containing protein</fullName>
    </recommendedName>
</protein>
<evidence type="ECO:0000313" key="4">
    <source>
        <dbReference type="EMBL" id="KAG2202938.1"/>
    </source>
</evidence>